<feature type="non-terminal residue" evidence="1">
    <location>
        <position position="1"/>
    </location>
</feature>
<accession>X1HTJ9</accession>
<protein>
    <submittedName>
        <fullName evidence="1">Uncharacterized protein</fullName>
    </submittedName>
</protein>
<dbReference type="AlphaFoldDB" id="X1HTJ9"/>
<name>X1HTJ9_9ZZZZ</name>
<sequence length="89" mass="10512">HETHLTGILIEDLSTKDKRYEMEIAWGDAWTRILVHRFLSGEVKKLAAIQFMRIRAESILTGEKVYYRMRCQEASATCEVSLRYHYHPL</sequence>
<proteinExistence type="predicted"/>
<reference evidence="1" key="1">
    <citation type="journal article" date="2014" name="Front. Microbiol.">
        <title>High frequency of phylogenetically diverse reductive dehalogenase-homologous genes in deep subseafloor sedimentary metagenomes.</title>
        <authorList>
            <person name="Kawai M."/>
            <person name="Futagami T."/>
            <person name="Toyoda A."/>
            <person name="Takaki Y."/>
            <person name="Nishi S."/>
            <person name="Hori S."/>
            <person name="Arai W."/>
            <person name="Tsubouchi T."/>
            <person name="Morono Y."/>
            <person name="Uchiyama I."/>
            <person name="Ito T."/>
            <person name="Fujiyama A."/>
            <person name="Inagaki F."/>
            <person name="Takami H."/>
        </authorList>
    </citation>
    <scope>NUCLEOTIDE SEQUENCE</scope>
    <source>
        <strain evidence="1">Expedition CK06-06</strain>
    </source>
</reference>
<evidence type="ECO:0000313" key="1">
    <source>
        <dbReference type="EMBL" id="GAH48603.1"/>
    </source>
</evidence>
<comment type="caution">
    <text evidence="1">The sequence shown here is derived from an EMBL/GenBank/DDBJ whole genome shotgun (WGS) entry which is preliminary data.</text>
</comment>
<gene>
    <name evidence="1" type="ORF">S03H2_31417</name>
</gene>
<dbReference type="EMBL" id="BARU01019049">
    <property type="protein sequence ID" value="GAH48603.1"/>
    <property type="molecule type" value="Genomic_DNA"/>
</dbReference>
<organism evidence="1">
    <name type="scientific">marine sediment metagenome</name>
    <dbReference type="NCBI Taxonomy" id="412755"/>
    <lineage>
        <taxon>unclassified sequences</taxon>
        <taxon>metagenomes</taxon>
        <taxon>ecological metagenomes</taxon>
    </lineage>
</organism>